<dbReference type="InterPro" id="IPR058051">
    <property type="entry name" value="Znf_RING_synoviolin"/>
</dbReference>
<evidence type="ECO:0000313" key="20">
    <source>
        <dbReference type="EMBL" id="KAL3781741.1"/>
    </source>
</evidence>
<evidence type="ECO:0000256" key="2">
    <source>
        <dbReference type="ARBA" id="ARBA00004477"/>
    </source>
</evidence>
<dbReference type="InterPro" id="IPR036020">
    <property type="entry name" value="WW_dom_sf"/>
</dbReference>
<organism evidence="20 21">
    <name type="scientific">Cyclotella cryptica</name>
    <dbReference type="NCBI Taxonomy" id="29204"/>
    <lineage>
        <taxon>Eukaryota</taxon>
        <taxon>Sar</taxon>
        <taxon>Stramenopiles</taxon>
        <taxon>Ochrophyta</taxon>
        <taxon>Bacillariophyta</taxon>
        <taxon>Coscinodiscophyceae</taxon>
        <taxon>Thalassiosirophycidae</taxon>
        <taxon>Stephanodiscales</taxon>
        <taxon>Stephanodiscaceae</taxon>
        <taxon>Cyclotella</taxon>
    </lineage>
</organism>
<evidence type="ECO:0000256" key="10">
    <source>
        <dbReference type="ARBA" id="ARBA00022786"/>
    </source>
</evidence>
<keyword evidence="13 17" id="KW-1133">Transmembrane helix</keyword>
<evidence type="ECO:0000256" key="1">
    <source>
        <dbReference type="ARBA" id="ARBA00000900"/>
    </source>
</evidence>
<dbReference type="CDD" id="cd00201">
    <property type="entry name" value="WW"/>
    <property type="match status" value="1"/>
</dbReference>
<dbReference type="InterPro" id="IPR050731">
    <property type="entry name" value="HRD1_E3_ubiq-ligases"/>
</dbReference>
<evidence type="ECO:0000313" key="21">
    <source>
        <dbReference type="Proteomes" id="UP001516023"/>
    </source>
</evidence>
<feature type="compositionally biased region" description="Acidic residues" evidence="16">
    <location>
        <begin position="66"/>
        <end position="80"/>
    </location>
</feature>
<feature type="transmembrane region" description="Helical" evidence="17">
    <location>
        <begin position="457"/>
        <end position="473"/>
    </location>
</feature>
<feature type="region of interest" description="Disordered" evidence="16">
    <location>
        <begin position="627"/>
        <end position="651"/>
    </location>
</feature>
<keyword evidence="7 17" id="KW-0812">Transmembrane</keyword>
<dbReference type="PANTHER" id="PTHR22763">
    <property type="entry name" value="RING ZINC FINGER PROTEIN"/>
    <property type="match status" value="1"/>
</dbReference>
<name>A0ABD3P2N5_9STRA</name>
<comment type="subcellular location">
    <subcellularLocation>
        <location evidence="2">Endoplasmic reticulum membrane</location>
        <topology evidence="2">Multi-pass membrane protein</topology>
    </subcellularLocation>
</comment>
<dbReference type="CDD" id="cd16479">
    <property type="entry name" value="RING-H2_synoviolin"/>
    <property type="match status" value="1"/>
</dbReference>
<dbReference type="InterPro" id="IPR001841">
    <property type="entry name" value="Znf_RING"/>
</dbReference>
<evidence type="ECO:0000259" key="19">
    <source>
        <dbReference type="PROSITE" id="PS50089"/>
    </source>
</evidence>
<gene>
    <name evidence="20" type="ORF">HJC23_004840</name>
</gene>
<dbReference type="PANTHER" id="PTHR22763:SF184">
    <property type="entry name" value="E3 UBIQUITIN-PROTEIN LIGASE SYNOVIOLIN"/>
    <property type="match status" value="1"/>
</dbReference>
<dbReference type="SUPFAM" id="SSF57850">
    <property type="entry name" value="RING/U-box"/>
    <property type="match status" value="1"/>
</dbReference>
<evidence type="ECO:0000256" key="11">
    <source>
        <dbReference type="ARBA" id="ARBA00022824"/>
    </source>
</evidence>
<dbReference type="SMART" id="SM00184">
    <property type="entry name" value="RING"/>
    <property type="match status" value="1"/>
</dbReference>
<dbReference type="Gene3D" id="2.20.70.10">
    <property type="match status" value="1"/>
</dbReference>
<comment type="caution">
    <text evidence="20">The sequence shown here is derived from an EMBL/GenBank/DDBJ whole genome shotgun (WGS) entry which is preliminary data.</text>
</comment>
<feature type="transmembrane region" description="Helical" evidence="17">
    <location>
        <begin position="330"/>
        <end position="352"/>
    </location>
</feature>
<evidence type="ECO:0000259" key="18">
    <source>
        <dbReference type="PROSITE" id="PS50020"/>
    </source>
</evidence>
<dbReference type="SMART" id="SM00456">
    <property type="entry name" value="WW"/>
    <property type="match status" value="1"/>
</dbReference>
<comment type="catalytic activity">
    <reaction evidence="1">
        <text>S-ubiquitinyl-[E2 ubiquitin-conjugating enzyme]-L-cysteine + [acceptor protein]-L-lysine = [E2 ubiquitin-conjugating enzyme]-L-cysteine + N(6)-ubiquitinyl-[acceptor protein]-L-lysine.</text>
        <dbReference type="EC" id="2.3.2.27"/>
    </reaction>
</comment>
<feature type="region of interest" description="Disordered" evidence="16">
    <location>
        <begin position="375"/>
        <end position="419"/>
    </location>
</feature>
<dbReference type="Pfam" id="PF00397">
    <property type="entry name" value="WW"/>
    <property type="match status" value="1"/>
</dbReference>
<dbReference type="InterPro" id="IPR013083">
    <property type="entry name" value="Znf_RING/FYVE/PHD"/>
</dbReference>
<keyword evidence="8" id="KW-0479">Metal-binding</keyword>
<keyword evidence="11" id="KW-0256">Endoplasmic reticulum</keyword>
<dbReference type="PROSITE" id="PS50020">
    <property type="entry name" value="WW_DOMAIN_2"/>
    <property type="match status" value="1"/>
</dbReference>
<dbReference type="EC" id="2.3.2.27" evidence="5"/>
<dbReference type="PROSITE" id="PS50089">
    <property type="entry name" value="ZF_RING_2"/>
    <property type="match status" value="1"/>
</dbReference>
<protein>
    <recommendedName>
        <fullName evidence="5">RING-type E3 ubiquitin transferase</fullName>
        <ecNumber evidence="5">2.3.2.27</ecNumber>
    </recommendedName>
</protein>
<dbReference type="GO" id="GO:0005789">
    <property type="term" value="C:endoplasmic reticulum membrane"/>
    <property type="evidence" value="ECO:0007669"/>
    <property type="project" value="UniProtKB-SubCell"/>
</dbReference>
<proteinExistence type="inferred from homology"/>
<keyword evidence="6" id="KW-0808">Transferase</keyword>
<evidence type="ECO:0000256" key="15">
    <source>
        <dbReference type="PROSITE-ProRule" id="PRU00175"/>
    </source>
</evidence>
<feature type="domain" description="WW" evidence="18">
    <location>
        <begin position="672"/>
        <end position="706"/>
    </location>
</feature>
<feature type="compositionally biased region" description="Polar residues" evidence="16">
    <location>
        <begin position="407"/>
        <end position="416"/>
    </location>
</feature>
<dbReference type="EMBL" id="JABMIG020000307">
    <property type="protein sequence ID" value="KAL3781741.1"/>
    <property type="molecule type" value="Genomic_DNA"/>
</dbReference>
<evidence type="ECO:0000256" key="9">
    <source>
        <dbReference type="ARBA" id="ARBA00022771"/>
    </source>
</evidence>
<dbReference type="SUPFAM" id="SSF51045">
    <property type="entry name" value="WW domain"/>
    <property type="match status" value="1"/>
</dbReference>
<evidence type="ECO:0000256" key="7">
    <source>
        <dbReference type="ARBA" id="ARBA00022692"/>
    </source>
</evidence>
<evidence type="ECO:0000256" key="3">
    <source>
        <dbReference type="ARBA" id="ARBA00004906"/>
    </source>
</evidence>
<feature type="transmembrane region" description="Helical" evidence="17">
    <location>
        <begin position="128"/>
        <end position="146"/>
    </location>
</feature>
<dbReference type="InterPro" id="IPR001202">
    <property type="entry name" value="WW_dom"/>
</dbReference>
<keyword evidence="9 15" id="KW-0863">Zinc-finger</keyword>
<evidence type="ECO:0000256" key="14">
    <source>
        <dbReference type="ARBA" id="ARBA00023136"/>
    </source>
</evidence>
<evidence type="ECO:0000256" key="16">
    <source>
        <dbReference type="SAM" id="MobiDB-lite"/>
    </source>
</evidence>
<evidence type="ECO:0000256" key="13">
    <source>
        <dbReference type="ARBA" id="ARBA00022989"/>
    </source>
</evidence>
<feature type="transmembrane region" description="Helical" evidence="17">
    <location>
        <begin position="166"/>
        <end position="189"/>
    </location>
</feature>
<feature type="transmembrane region" description="Helical" evidence="17">
    <location>
        <begin position="299"/>
        <end position="324"/>
    </location>
</feature>
<reference evidence="20 21" key="1">
    <citation type="journal article" date="2020" name="G3 (Bethesda)">
        <title>Improved Reference Genome for Cyclotella cryptica CCMP332, a Model for Cell Wall Morphogenesis, Salinity Adaptation, and Lipid Production in Diatoms (Bacillariophyta).</title>
        <authorList>
            <person name="Roberts W.R."/>
            <person name="Downey K.M."/>
            <person name="Ruck E.C."/>
            <person name="Traller J.C."/>
            <person name="Alverson A.J."/>
        </authorList>
    </citation>
    <scope>NUCLEOTIDE SEQUENCE [LARGE SCALE GENOMIC DNA]</scope>
    <source>
        <strain evidence="20 21">CCMP332</strain>
    </source>
</reference>
<feature type="region of interest" description="Disordered" evidence="16">
    <location>
        <begin position="1"/>
        <end position="87"/>
    </location>
</feature>
<dbReference type="PROSITE" id="PS01159">
    <property type="entry name" value="WW_DOMAIN_1"/>
    <property type="match status" value="1"/>
</dbReference>
<evidence type="ECO:0000256" key="17">
    <source>
        <dbReference type="SAM" id="Phobius"/>
    </source>
</evidence>
<comment type="similarity">
    <text evidence="4">Belongs to the HRD1 family.</text>
</comment>
<comment type="pathway">
    <text evidence="3">Protein modification; protein ubiquitination.</text>
</comment>
<keyword evidence="12" id="KW-0862">Zinc</keyword>
<feature type="domain" description="RING-type" evidence="19">
    <location>
        <begin position="525"/>
        <end position="567"/>
    </location>
</feature>
<dbReference type="AlphaFoldDB" id="A0ABD3P2N5"/>
<dbReference type="Proteomes" id="UP001516023">
    <property type="component" value="Unassembled WGS sequence"/>
</dbReference>
<dbReference type="GO" id="GO:0061630">
    <property type="term" value="F:ubiquitin protein ligase activity"/>
    <property type="evidence" value="ECO:0007669"/>
    <property type="project" value="UniProtKB-EC"/>
</dbReference>
<keyword evidence="14 17" id="KW-0472">Membrane</keyword>
<evidence type="ECO:0000256" key="4">
    <source>
        <dbReference type="ARBA" id="ARBA00010089"/>
    </source>
</evidence>
<accession>A0ABD3P2N5</accession>
<dbReference type="InterPro" id="IPR057992">
    <property type="entry name" value="TPR_SYVN1_N"/>
</dbReference>
<keyword evidence="10" id="KW-0833">Ubl conjugation pathway</keyword>
<dbReference type="Gene3D" id="3.30.40.10">
    <property type="entry name" value="Zinc/RING finger domain, C3HC4 (zinc finger)"/>
    <property type="match status" value="1"/>
</dbReference>
<evidence type="ECO:0000256" key="6">
    <source>
        <dbReference type="ARBA" id="ARBA00022679"/>
    </source>
</evidence>
<feature type="compositionally biased region" description="Low complexity" evidence="16">
    <location>
        <begin position="36"/>
        <end position="46"/>
    </location>
</feature>
<evidence type="ECO:0000256" key="5">
    <source>
        <dbReference type="ARBA" id="ARBA00012483"/>
    </source>
</evidence>
<keyword evidence="21" id="KW-1185">Reference proteome</keyword>
<dbReference type="Pfam" id="PF13639">
    <property type="entry name" value="zf-RING_2"/>
    <property type="match status" value="1"/>
</dbReference>
<evidence type="ECO:0000256" key="8">
    <source>
        <dbReference type="ARBA" id="ARBA00022723"/>
    </source>
</evidence>
<dbReference type="Pfam" id="PF25563">
    <property type="entry name" value="TPR_SYVN1_N"/>
    <property type="match status" value="2"/>
</dbReference>
<feature type="region of interest" description="Disordered" evidence="16">
    <location>
        <begin position="589"/>
        <end position="608"/>
    </location>
</feature>
<dbReference type="GO" id="GO:0008270">
    <property type="term" value="F:zinc ion binding"/>
    <property type="evidence" value="ECO:0007669"/>
    <property type="project" value="UniProtKB-KW"/>
</dbReference>
<evidence type="ECO:0000256" key="12">
    <source>
        <dbReference type="ARBA" id="ARBA00022833"/>
    </source>
</evidence>
<sequence length="793" mass="89319">MESDGEDPNAPTTTVESAPKPSDAATKSQDEDDDALAAMMAFQAEQEPVESDDPVHDDPNIVFLQDDNDNDDEYGADELEPDRHPNHDNPAAIALRARLQQHRQGLAAAEQMQNRPLLRRVLSSVFRMRYAPLSFLAAFLLVAHTMRTRQQFYLTVIYLQSSKLSYIVLGNAIIAFGVSTFSVVTKLFLDGGLRVNERDAIAEHIRWDVTETCLALTIFRSEIDVKTAVLFLGLVIMKCLHWSVELRGGHLRMTEEVFVYPDDQNISLSNTNGPNNQNNNRTKKLQWYRRLPHFRLTHLRFYSLLEILILLDIVAVAHCALSVATDGPSVSILFGFEFAILLVSALSAMSMYHLHVVDGIMGFLHHCAEGEHHYNPVGGMADAPDDESQEGRSSEQDSLGEADGRNQENVAPSSVDVNPPRQKTLAKILVERVANPWKNRRATLSFAIELQAQAAKFLFYVVFFAIVFTYYGMPINIFREVYVAFQQLRRRLIAFNNYRRLTHNMEKRFESIKDEEELDRLGHTCIICRDQMDLSGGCKKLPICGHAFHTHCLREWLVQQQSCPTCRADIAANEARRKKQLEREAAEAAASEAEVADTQQTAPESLDGGNELVDAAQSADREHIAGLEEVPETKPNTIQQQQQQKSSFPKEEGQLIANVDETPSTSTKSEADLLIPGWVEEWDPVSNKNYYWNTESGQTTWTRPTLNFPCLYRVTSQIGAPVYVNQSLTSPPKRIIPQGKIVACMSIECWHMPFREFMLSTPDGYIRAADVQMFLSLDSPENMRKHAAMGLAC</sequence>